<feature type="coiled-coil region" evidence="1">
    <location>
        <begin position="105"/>
        <end position="163"/>
    </location>
</feature>
<evidence type="ECO:0000259" key="3">
    <source>
        <dbReference type="Pfam" id="PF25917"/>
    </source>
</evidence>
<organism evidence="4 5">
    <name type="scientific">Roseateles aquae</name>
    <dbReference type="NCBI Taxonomy" id="3077235"/>
    <lineage>
        <taxon>Bacteria</taxon>
        <taxon>Pseudomonadati</taxon>
        <taxon>Pseudomonadota</taxon>
        <taxon>Betaproteobacteria</taxon>
        <taxon>Burkholderiales</taxon>
        <taxon>Sphaerotilaceae</taxon>
        <taxon>Roseateles</taxon>
    </lineage>
</organism>
<proteinExistence type="predicted"/>
<keyword evidence="5" id="KW-1185">Reference proteome</keyword>
<dbReference type="InterPro" id="IPR058624">
    <property type="entry name" value="MdtA-like_HH"/>
</dbReference>
<comment type="caution">
    <text evidence="4">The sequence shown here is derived from an EMBL/GenBank/DDBJ whole genome shotgun (WGS) entry which is preliminary data.</text>
</comment>
<dbReference type="Pfam" id="PF25917">
    <property type="entry name" value="BSH_RND"/>
    <property type="match status" value="1"/>
</dbReference>
<dbReference type="PANTHER" id="PTHR30438:SF2">
    <property type="entry name" value="MEMBRANE PROTEIN"/>
    <property type="match status" value="1"/>
</dbReference>
<dbReference type="RefSeq" id="WP_315648427.1">
    <property type="nucleotide sequence ID" value="NZ_JAVXZY010000001.1"/>
</dbReference>
<evidence type="ECO:0000256" key="1">
    <source>
        <dbReference type="SAM" id="Coils"/>
    </source>
</evidence>
<feature type="domain" description="Multidrug resistance protein MdtA-like alpha-helical hairpin" evidence="2">
    <location>
        <begin position="106"/>
        <end position="169"/>
    </location>
</feature>
<dbReference type="InterPro" id="IPR058625">
    <property type="entry name" value="MdtA-like_BSH"/>
</dbReference>
<accession>A0ABU3P6D7</accession>
<evidence type="ECO:0000259" key="2">
    <source>
        <dbReference type="Pfam" id="PF25876"/>
    </source>
</evidence>
<keyword evidence="1" id="KW-0175">Coiled coil</keyword>
<dbReference type="Proteomes" id="UP001246372">
    <property type="component" value="Unassembled WGS sequence"/>
</dbReference>
<protein>
    <submittedName>
        <fullName evidence="4">HlyD family efflux transporter periplasmic adaptor subunit</fullName>
    </submittedName>
</protein>
<dbReference type="SUPFAM" id="SSF111369">
    <property type="entry name" value="HlyD-like secretion proteins"/>
    <property type="match status" value="2"/>
</dbReference>
<evidence type="ECO:0000313" key="4">
    <source>
        <dbReference type="EMBL" id="MDT8998129.1"/>
    </source>
</evidence>
<dbReference type="EMBL" id="JAVXZY010000001">
    <property type="protein sequence ID" value="MDT8998129.1"/>
    <property type="molecule type" value="Genomic_DNA"/>
</dbReference>
<sequence>MLMSPARPATAALITLLAALPGCSKPDTAGWTGYAEGETLYLAAPVAGRLSQLAVEQGQAVVDRQLLFTLDPGPETALSAEAQARADSARAQALDADKGRRREELAITEAQLRQARAQLDLARADAQRQQQLQDQGFVARARADDAATVLRQAQARVTELEAALQSARLPARDDARAAAQALARAASSAKAQSDWRMAQLQQAAPQSGRITAVYYRPGEWVNAGQPVLALLPPAQRKARFYVPEPALGQLALQQRVLLSCDGCPAAVPARISYIAPQAEYTPPVLYSNQQRAKLVFMVEARPEQVQEAERLHPGQPLDVRLAP</sequence>
<dbReference type="PANTHER" id="PTHR30438">
    <property type="entry name" value="36 KDA ANTIGEN-RELATED"/>
    <property type="match status" value="1"/>
</dbReference>
<name>A0ABU3P6D7_9BURK</name>
<feature type="domain" description="Multidrug resistance protein MdtA-like barrel-sandwich hybrid" evidence="3">
    <location>
        <begin position="43"/>
        <end position="227"/>
    </location>
</feature>
<dbReference type="Gene3D" id="1.10.287.470">
    <property type="entry name" value="Helix hairpin bin"/>
    <property type="match status" value="2"/>
</dbReference>
<dbReference type="Gene3D" id="2.40.30.170">
    <property type="match status" value="1"/>
</dbReference>
<gene>
    <name evidence="4" type="ORF">RQP53_02445</name>
</gene>
<evidence type="ECO:0000313" key="5">
    <source>
        <dbReference type="Proteomes" id="UP001246372"/>
    </source>
</evidence>
<reference evidence="4" key="1">
    <citation type="submission" date="2023-09" db="EMBL/GenBank/DDBJ databases">
        <title>Paucibacter sp. APW11 Genome sequencing and assembly.</title>
        <authorList>
            <person name="Kim I."/>
        </authorList>
    </citation>
    <scope>NUCLEOTIDE SEQUENCE</scope>
    <source>
        <strain evidence="4">APW11</strain>
    </source>
</reference>
<dbReference type="Pfam" id="PF25876">
    <property type="entry name" value="HH_MFP_RND"/>
    <property type="match status" value="1"/>
</dbReference>
<dbReference type="Gene3D" id="2.40.50.100">
    <property type="match status" value="1"/>
</dbReference>